<dbReference type="EMBL" id="KE525421">
    <property type="protein sequence ID" value="KFB53796.1"/>
    <property type="molecule type" value="Genomic_DNA"/>
</dbReference>
<evidence type="ECO:0000313" key="2">
    <source>
        <dbReference type="EnsemblMetazoa" id="ASIC022033-PA"/>
    </source>
</evidence>
<accession>A0A084WUA2</accession>
<dbReference type="Proteomes" id="UP000030765">
    <property type="component" value="Unassembled WGS sequence"/>
</dbReference>
<dbReference type="EMBL" id="ATLV01027025">
    <property type="status" value="NOT_ANNOTATED_CDS"/>
    <property type="molecule type" value="Genomic_DNA"/>
</dbReference>
<dbReference type="EnsemblMetazoa" id="ASIC022033-RA">
    <property type="protein sequence ID" value="ASIC022033-PA"/>
    <property type="gene ID" value="ASIC022033"/>
</dbReference>
<proteinExistence type="predicted"/>
<evidence type="ECO:0000313" key="1">
    <source>
        <dbReference type="EMBL" id="KFB53796.1"/>
    </source>
</evidence>
<reference evidence="2" key="2">
    <citation type="submission" date="2020-05" db="UniProtKB">
        <authorList>
            <consortium name="EnsemblMetazoa"/>
        </authorList>
    </citation>
    <scope>IDENTIFICATION</scope>
</reference>
<name>A0A084WUA2_ANOSI</name>
<organism evidence="1">
    <name type="scientific">Anopheles sinensis</name>
    <name type="common">Mosquito</name>
    <dbReference type="NCBI Taxonomy" id="74873"/>
    <lineage>
        <taxon>Eukaryota</taxon>
        <taxon>Metazoa</taxon>
        <taxon>Ecdysozoa</taxon>
        <taxon>Arthropoda</taxon>
        <taxon>Hexapoda</taxon>
        <taxon>Insecta</taxon>
        <taxon>Pterygota</taxon>
        <taxon>Neoptera</taxon>
        <taxon>Endopterygota</taxon>
        <taxon>Diptera</taxon>
        <taxon>Nematocera</taxon>
        <taxon>Culicoidea</taxon>
        <taxon>Culicidae</taxon>
        <taxon>Anophelinae</taxon>
        <taxon>Anopheles</taxon>
    </lineage>
</organism>
<protein>
    <submittedName>
        <fullName evidence="1 2">Metallophosphoesterase</fullName>
    </submittedName>
</protein>
<gene>
    <name evidence="1" type="ORF">ZHAS_00022033</name>
</gene>
<dbReference type="VEuPathDB" id="VectorBase:ASIC022033"/>
<sequence>MPLKAVACLPMPGRFFPYRGSGLQERMEKPHEMTLPSDLPPCQFQTRFPSSGTGPGSLNLFPSAPSKCFGPLRPPYSPSFAGHTSTTGGHHQLLSPSCGEDVLAPCKLEPKAMGCGCQRWLWGICEANTKGLATKRTGMDAAPLLASDNEEAIILLHQLRASSSISLEKRASTFRRVEVKLVHRIRFRKAGKALLPSIPVQFPGGLIVHGREASLEAPVTEAGKTVCEAPLDGADFWDERIPSLRTINGQCFGNVSVLSFVSNADVAPG</sequence>
<evidence type="ECO:0000313" key="3">
    <source>
        <dbReference type="Proteomes" id="UP000030765"/>
    </source>
</evidence>
<dbReference type="AlphaFoldDB" id="A0A084WUA2"/>
<reference evidence="1 3" key="1">
    <citation type="journal article" date="2014" name="BMC Genomics">
        <title>Genome sequence of Anopheles sinensis provides insight into genetics basis of mosquito competence for malaria parasites.</title>
        <authorList>
            <person name="Zhou D."/>
            <person name="Zhang D."/>
            <person name="Ding G."/>
            <person name="Shi L."/>
            <person name="Hou Q."/>
            <person name="Ye Y."/>
            <person name="Xu Y."/>
            <person name="Zhou H."/>
            <person name="Xiong C."/>
            <person name="Li S."/>
            <person name="Yu J."/>
            <person name="Hong S."/>
            <person name="Yu X."/>
            <person name="Zou P."/>
            <person name="Chen C."/>
            <person name="Chang X."/>
            <person name="Wang W."/>
            <person name="Lv Y."/>
            <person name="Sun Y."/>
            <person name="Ma L."/>
            <person name="Shen B."/>
            <person name="Zhu C."/>
        </authorList>
    </citation>
    <scope>NUCLEOTIDE SEQUENCE [LARGE SCALE GENOMIC DNA]</scope>
</reference>
<keyword evidence="3" id="KW-1185">Reference proteome</keyword>